<evidence type="ECO:0000256" key="1">
    <source>
        <dbReference type="SAM" id="Phobius"/>
    </source>
</evidence>
<dbReference type="EMBL" id="KL662107">
    <property type="protein sequence ID" value="KFM24479.1"/>
    <property type="molecule type" value="Genomic_DNA"/>
</dbReference>
<feature type="transmembrane region" description="Helical" evidence="1">
    <location>
        <begin position="71"/>
        <end position="93"/>
    </location>
</feature>
<evidence type="ECO:0000313" key="3">
    <source>
        <dbReference type="Proteomes" id="UP000028924"/>
    </source>
</evidence>
<feature type="transmembrane region" description="Helical" evidence="1">
    <location>
        <begin position="13"/>
        <end position="31"/>
    </location>
</feature>
<organism evidence="2 3">
    <name type="scientific">Auxenochlorella protothecoides</name>
    <name type="common">Green microalga</name>
    <name type="synonym">Chlorella protothecoides</name>
    <dbReference type="NCBI Taxonomy" id="3075"/>
    <lineage>
        <taxon>Eukaryota</taxon>
        <taxon>Viridiplantae</taxon>
        <taxon>Chlorophyta</taxon>
        <taxon>core chlorophytes</taxon>
        <taxon>Trebouxiophyceae</taxon>
        <taxon>Chlorellales</taxon>
        <taxon>Chlorellaceae</taxon>
        <taxon>Auxenochlorella</taxon>
    </lineage>
</organism>
<accession>A0A087SFH5</accession>
<gene>
    <name evidence="2" type="ORF">F751_3197</name>
</gene>
<sequence length="239" mass="25872">MATHVTGFKHTQYAIYLVITFSAACVLIDSAQGVVERFNLNRRWYYLFGATCLFAYLYVRPQINLRLGSAAGAQISWSSLYILWLCSAVFYHLPSLDSLGIDLRADLSILLTTFLLSLAVLGAAAAAHAAALALAWVRPWLAHPSAASVGGTISPIFSLWLTLVAMLGATCLSDYAAASAMHAAASLARRKALAAEQRRSRRVLAAQRRPELRPAGPAGAQRHAQQVGQGVGYCFYWSL</sequence>
<dbReference type="PANTHER" id="PTHR34211:SF3">
    <property type="entry name" value="CALCINEURIN-LIKE METALLO-PHOSPHOESTERASE SUPERFAMILY PROTEIN"/>
    <property type="match status" value="1"/>
</dbReference>
<protein>
    <submittedName>
        <fullName evidence="2">Uncharacterized protein</fullName>
    </submittedName>
</protein>
<keyword evidence="1" id="KW-0812">Transmembrane</keyword>
<dbReference type="GeneID" id="23614588"/>
<dbReference type="Proteomes" id="UP000028924">
    <property type="component" value="Unassembled WGS sequence"/>
</dbReference>
<feature type="transmembrane region" description="Helical" evidence="1">
    <location>
        <begin position="43"/>
        <end position="59"/>
    </location>
</feature>
<dbReference type="KEGG" id="apro:F751_3197"/>
<reference evidence="2 3" key="1">
    <citation type="journal article" date="2014" name="BMC Genomics">
        <title>Oil accumulation mechanisms of the oleaginous microalga Chlorella protothecoides revealed through its genome, transcriptomes, and proteomes.</title>
        <authorList>
            <person name="Gao C."/>
            <person name="Wang Y."/>
            <person name="Shen Y."/>
            <person name="Yan D."/>
            <person name="He X."/>
            <person name="Dai J."/>
            <person name="Wu Q."/>
        </authorList>
    </citation>
    <scope>NUCLEOTIDE SEQUENCE [LARGE SCALE GENOMIC DNA]</scope>
    <source>
        <strain evidence="2 3">0710</strain>
    </source>
</reference>
<dbReference type="RefSeq" id="XP_011397367.1">
    <property type="nucleotide sequence ID" value="XM_011399065.1"/>
</dbReference>
<keyword evidence="1" id="KW-1133">Transmembrane helix</keyword>
<feature type="transmembrane region" description="Helical" evidence="1">
    <location>
        <begin position="157"/>
        <end position="181"/>
    </location>
</feature>
<proteinExistence type="predicted"/>
<dbReference type="STRING" id="3075.A0A087SFH5"/>
<dbReference type="OrthoDB" id="1883418at2759"/>
<feature type="transmembrane region" description="Helical" evidence="1">
    <location>
        <begin position="114"/>
        <end position="137"/>
    </location>
</feature>
<keyword evidence="3" id="KW-1185">Reference proteome</keyword>
<dbReference type="PANTHER" id="PTHR34211">
    <property type="entry name" value="CALCINEURIN-LIKE METALLO-PHOSPHOESTERASE SUPERFAMILY PROTEIN"/>
    <property type="match status" value="1"/>
</dbReference>
<name>A0A087SFH5_AUXPR</name>
<dbReference type="AlphaFoldDB" id="A0A087SFH5"/>
<evidence type="ECO:0000313" key="2">
    <source>
        <dbReference type="EMBL" id="KFM24479.1"/>
    </source>
</evidence>
<keyword evidence="1" id="KW-0472">Membrane</keyword>